<comment type="caution">
    <text evidence="1">The sequence shown here is derived from an EMBL/GenBank/DDBJ whole genome shotgun (WGS) entry which is preliminary data.</text>
</comment>
<protein>
    <submittedName>
        <fullName evidence="1">12290_t:CDS:1</fullName>
    </submittedName>
</protein>
<dbReference type="AlphaFoldDB" id="A0A9N9NPD4"/>
<feature type="non-terminal residue" evidence="1">
    <location>
        <position position="99"/>
    </location>
</feature>
<feature type="non-terminal residue" evidence="1">
    <location>
        <position position="1"/>
    </location>
</feature>
<name>A0A9N9NPD4_9GLOM</name>
<reference evidence="1" key="1">
    <citation type="submission" date="2021-06" db="EMBL/GenBank/DDBJ databases">
        <authorList>
            <person name="Kallberg Y."/>
            <person name="Tangrot J."/>
            <person name="Rosling A."/>
        </authorList>
    </citation>
    <scope>NUCLEOTIDE SEQUENCE</scope>
    <source>
        <strain evidence="1">IN212</strain>
    </source>
</reference>
<evidence type="ECO:0000313" key="1">
    <source>
        <dbReference type="EMBL" id="CAG8746508.1"/>
    </source>
</evidence>
<dbReference type="EMBL" id="CAJVPZ010034353">
    <property type="protein sequence ID" value="CAG8746508.1"/>
    <property type="molecule type" value="Genomic_DNA"/>
</dbReference>
<sequence length="99" mass="10829">YLDTTSNLLTILDLHSTPNLVELKCSNNPISNLTLTQSSKLVLFDCLGVRFGKNNVASTPNSPFSPSTSLSPTVTIYSKDPTSLEALLDWVSTREYAHL</sequence>
<dbReference type="Gene3D" id="3.80.10.10">
    <property type="entry name" value="Ribonuclease Inhibitor"/>
    <property type="match status" value="1"/>
</dbReference>
<gene>
    <name evidence="1" type="ORF">RFULGI_LOCUS13271</name>
</gene>
<accession>A0A9N9NPD4</accession>
<dbReference type="InterPro" id="IPR032675">
    <property type="entry name" value="LRR_dom_sf"/>
</dbReference>
<evidence type="ECO:0000313" key="2">
    <source>
        <dbReference type="Proteomes" id="UP000789396"/>
    </source>
</evidence>
<proteinExistence type="predicted"/>
<dbReference type="Proteomes" id="UP000789396">
    <property type="component" value="Unassembled WGS sequence"/>
</dbReference>
<keyword evidence="2" id="KW-1185">Reference proteome</keyword>
<dbReference type="OrthoDB" id="204638at2759"/>
<organism evidence="1 2">
    <name type="scientific">Racocetra fulgida</name>
    <dbReference type="NCBI Taxonomy" id="60492"/>
    <lineage>
        <taxon>Eukaryota</taxon>
        <taxon>Fungi</taxon>
        <taxon>Fungi incertae sedis</taxon>
        <taxon>Mucoromycota</taxon>
        <taxon>Glomeromycotina</taxon>
        <taxon>Glomeromycetes</taxon>
        <taxon>Diversisporales</taxon>
        <taxon>Gigasporaceae</taxon>
        <taxon>Racocetra</taxon>
    </lineage>
</organism>